<evidence type="ECO:0000313" key="6">
    <source>
        <dbReference type="EMBL" id="GAA2088609.1"/>
    </source>
</evidence>
<dbReference type="Gene3D" id="3.40.50.300">
    <property type="entry name" value="P-loop containing nucleotide triphosphate hydrolases"/>
    <property type="match status" value="1"/>
</dbReference>
<reference evidence="6 7" key="1">
    <citation type="journal article" date="2019" name="Int. J. Syst. Evol. Microbiol.">
        <title>The Global Catalogue of Microorganisms (GCM) 10K type strain sequencing project: providing services to taxonomists for standard genome sequencing and annotation.</title>
        <authorList>
            <consortium name="The Broad Institute Genomics Platform"/>
            <consortium name="The Broad Institute Genome Sequencing Center for Infectious Disease"/>
            <person name="Wu L."/>
            <person name="Ma J."/>
        </authorList>
    </citation>
    <scope>NUCLEOTIDE SEQUENCE [LARGE SCALE GENOMIC DNA]</scope>
    <source>
        <strain evidence="6 7">JCM 15478</strain>
    </source>
</reference>
<dbReference type="InterPro" id="IPR051535">
    <property type="entry name" value="Siderophore_ABC-ATPase"/>
</dbReference>
<dbReference type="EMBL" id="BAAAPE010000013">
    <property type="protein sequence ID" value="GAA2088609.1"/>
    <property type="molecule type" value="Genomic_DNA"/>
</dbReference>
<dbReference type="SUPFAM" id="SSF52540">
    <property type="entry name" value="P-loop containing nucleoside triphosphate hydrolases"/>
    <property type="match status" value="1"/>
</dbReference>
<dbReference type="PANTHER" id="PTHR42771:SF2">
    <property type="entry name" value="IRON(3+)-HYDROXAMATE IMPORT ATP-BINDING PROTEIN FHUC"/>
    <property type="match status" value="1"/>
</dbReference>
<evidence type="ECO:0000256" key="2">
    <source>
        <dbReference type="ARBA" id="ARBA00022448"/>
    </source>
</evidence>
<evidence type="ECO:0000256" key="5">
    <source>
        <dbReference type="ARBA" id="ARBA00023136"/>
    </source>
</evidence>
<dbReference type="InterPro" id="IPR027417">
    <property type="entry name" value="P-loop_NTPase"/>
</dbReference>
<sequence>MLLLDEPTTHLDLAHAVDVLELVVALCRDTGRTIVTVLHDLSLAARYSDHLVVMKEGRLVAEGSPSEVVTSELLDDCFGLKAHVFEDPYDGPTTVVPARHGL</sequence>
<accession>A0ABN2WCG2</accession>
<evidence type="ECO:0000313" key="7">
    <source>
        <dbReference type="Proteomes" id="UP001500016"/>
    </source>
</evidence>
<evidence type="ECO:0000256" key="1">
    <source>
        <dbReference type="ARBA" id="ARBA00004202"/>
    </source>
</evidence>
<name>A0ABN2WCG2_9ACTN</name>
<keyword evidence="5" id="KW-0472">Membrane</keyword>
<comment type="subcellular location">
    <subcellularLocation>
        <location evidence="1">Cell membrane</location>
        <topology evidence="1">Peripheral membrane protein</topology>
    </subcellularLocation>
</comment>
<comment type="caution">
    <text evidence="6">The sequence shown here is derived from an EMBL/GenBank/DDBJ whole genome shotgun (WGS) entry which is preliminary data.</text>
</comment>
<dbReference type="PANTHER" id="PTHR42771">
    <property type="entry name" value="IRON(3+)-HYDROXAMATE IMPORT ATP-BINDING PROTEIN FHUC"/>
    <property type="match status" value="1"/>
</dbReference>
<proteinExistence type="predicted"/>
<gene>
    <name evidence="6" type="ORF">GCM10009801_52400</name>
</gene>
<organism evidence="6 7">
    <name type="scientific">Streptomyces albiaxialis</name>
    <dbReference type="NCBI Taxonomy" id="329523"/>
    <lineage>
        <taxon>Bacteria</taxon>
        <taxon>Bacillati</taxon>
        <taxon>Actinomycetota</taxon>
        <taxon>Actinomycetes</taxon>
        <taxon>Kitasatosporales</taxon>
        <taxon>Streptomycetaceae</taxon>
        <taxon>Streptomyces</taxon>
    </lineage>
</organism>
<keyword evidence="3" id="KW-1003">Cell membrane</keyword>
<keyword evidence="7" id="KW-1185">Reference proteome</keyword>
<protein>
    <recommendedName>
        <fullName evidence="8">ABC transporter domain-containing protein</fullName>
    </recommendedName>
</protein>
<dbReference type="Proteomes" id="UP001500016">
    <property type="component" value="Unassembled WGS sequence"/>
</dbReference>
<evidence type="ECO:0008006" key="8">
    <source>
        <dbReference type="Google" id="ProtNLM"/>
    </source>
</evidence>
<evidence type="ECO:0000256" key="3">
    <source>
        <dbReference type="ARBA" id="ARBA00022475"/>
    </source>
</evidence>
<keyword evidence="2" id="KW-0813">Transport</keyword>
<keyword evidence="4" id="KW-0406">Ion transport</keyword>
<evidence type="ECO:0000256" key="4">
    <source>
        <dbReference type="ARBA" id="ARBA00023065"/>
    </source>
</evidence>